<evidence type="ECO:0000313" key="1">
    <source>
        <dbReference type="EMBL" id="MBA0781997.1"/>
    </source>
</evidence>
<dbReference type="PANTHER" id="PTHR48200:SF1">
    <property type="entry name" value="AMINOTRANSFERASE-LIKE PLANT MOBILE DOMAIN-CONTAINING PROTEIN"/>
    <property type="match status" value="1"/>
</dbReference>
<organism evidence="1 2">
    <name type="scientific">Gossypium trilobum</name>
    <dbReference type="NCBI Taxonomy" id="34281"/>
    <lineage>
        <taxon>Eukaryota</taxon>
        <taxon>Viridiplantae</taxon>
        <taxon>Streptophyta</taxon>
        <taxon>Embryophyta</taxon>
        <taxon>Tracheophyta</taxon>
        <taxon>Spermatophyta</taxon>
        <taxon>Magnoliopsida</taxon>
        <taxon>eudicotyledons</taxon>
        <taxon>Gunneridae</taxon>
        <taxon>Pentapetalae</taxon>
        <taxon>rosids</taxon>
        <taxon>malvids</taxon>
        <taxon>Malvales</taxon>
        <taxon>Malvaceae</taxon>
        <taxon>Malvoideae</taxon>
        <taxon>Gossypium</taxon>
    </lineage>
</organism>
<dbReference type="Proteomes" id="UP000593568">
    <property type="component" value="Unassembled WGS sequence"/>
</dbReference>
<reference evidence="1 2" key="1">
    <citation type="journal article" date="2019" name="Genome Biol. Evol.">
        <title>Insights into the evolution of the New World diploid cottons (Gossypium, subgenus Houzingenia) based on genome sequencing.</title>
        <authorList>
            <person name="Grover C.E."/>
            <person name="Arick M.A. 2nd"/>
            <person name="Thrash A."/>
            <person name="Conover J.L."/>
            <person name="Sanders W.S."/>
            <person name="Peterson D.G."/>
            <person name="Frelichowski J.E."/>
            <person name="Scheffler J.A."/>
            <person name="Scheffler B.E."/>
            <person name="Wendel J.F."/>
        </authorList>
    </citation>
    <scope>NUCLEOTIDE SEQUENCE [LARGE SCALE GENOMIC DNA]</scope>
    <source>
        <strain evidence="1">8</strain>
        <tissue evidence="1">Leaf</tissue>
    </source>
</reference>
<dbReference type="EMBL" id="JABEZW010000012">
    <property type="protein sequence ID" value="MBA0781997.1"/>
    <property type="molecule type" value="Genomic_DNA"/>
</dbReference>
<dbReference type="AlphaFoldDB" id="A0A7J9F9P8"/>
<protein>
    <submittedName>
        <fullName evidence="1">Uncharacterized protein</fullName>
    </submittedName>
</protein>
<dbReference type="PANTHER" id="PTHR48200">
    <property type="entry name" value="PROTEIN, PUTATIVE-RELATED"/>
    <property type="match status" value="1"/>
</dbReference>
<gene>
    <name evidence="1" type="ORF">Gotri_002872</name>
</gene>
<name>A0A7J9F9P8_9ROSI</name>
<sequence>MQYRLRQFVSATQGLANCEFSYKGDGYKKKVREMSNAWNQTRRIKRLAVGLMTTP</sequence>
<evidence type="ECO:0000313" key="2">
    <source>
        <dbReference type="Proteomes" id="UP000593568"/>
    </source>
</evidence>
<comment type="caution">
    <text evidence="1">The sequence shown here is derived from an EMBL/GenBank/DDBJ whole genome shotgun (WGS) entry which is preliminary data.</text>
</comment>
<proteinExistence type="predicted"/>
<keyword evidence="2" id="KW-1185">Reference proteome</keyword>
<accession>A0A7J9F9P8</accession>